<feature type="compositionally biased region" description="Basic residues" evidence="3">
    <location>
        <begin position="180"/>
        <end position="189"/>
    </location>
</feature>
<evidence type="ECO:0000313" key="4">
    <source>
        <dbReference type="EMBL" id="ELP84599.1"/>
    </source>
</evidence>
<dbReference type="InterPro" id="IPR020849">
    <property type="entry name" value="Small_GTPase_Ras-type"/>
</dbReference>
<dbReference type="GeneID" id="14883689"/>
<dbReference type="VEuPathDB" id="AmoebaDB:EIN_172040"/>
<evidence type="ECO:0000256" key="1">
    <source>
        <dbReference type="ARBA" id="ARBA00022741"/>
    </source>
</evidence>
<feature type="compositionally biased region" description="Basic and acidic residues" evidence="3">
    <location>
        <begin position="190"/>
        <end position="201"/>
    </location>
</feature>
<dbReference type="InterPro" id="IPR027417">
    <property type="entry name" value="P-loop_NTPase"/>
</dbReference>
<dbReference type="SMART" id="SM00175">
    <property type="entry name" value="RAB"/>
    <property type="match status" value="1"/>
</dbReference>
<dbReference type="GO" id="GO:0016020">
    <property type="term" value="C:membrane"/>
    <property type="evidence" value="ECO:0007669"/>
    <property type="project" value="InterPro"/>
</dbReference>
<dbReference type="KEGG" id="eiv:EIN_172040"/>
<organism evidence="4 5">
    <name type="scientific">Entamoeba invadens IP1</name>
    <dbReference type="NCBI Taxonomy" id="370355"/>
    <lineage>
        <taxon>Eukaryota</taxon>
        <taxon>Amoebozoa</taxon>
        <taxon>Evosea</taxon>
        <taxon>Archamoebae</taxon>
        <taxon>Mastigamoebida</taxon>
        <taxon>Entamoebidae</taxon>
        <taxon>Entamoeba</taxon>
    </lineage>
</organism>
<dbReference type="Pfam" id="PF00071">
    <property type="entry name" value="Ras"/>
    <property type="match status" value="1"/>
</dbReference>
<dbReference type="EMBL" id="KB207112">
    <property type="protein sequence ID" value="ELP84599.1"/>
    <property type="molecule type" value="Genomic_DNA"/>
</dbReference>
<dbReference type="PANTHER" id="PTHR24070">
    <property type="entry name" value="RAS, DI-RAS, AND RHEB FAMILY MEMBERS OF SMALL GTPASE SUPERFAMILY"/>
    <property type="match status" value="1"/>
</dbReference>
<evidence type="ECO:0000256" key="2">
    <source>
        <dbReference type="ARBA" id="ARBA00023134"/>
    </source>
</evidence>
<protein>
    <recommendedName>
        <fullName evidence="6">Ras family protein</fullName>
    </recommendedName>
</protein>
<reference evidence="4 5" key="1">
    <citation type="submission" date="2012-10" db="EMBL/GenBank/DDBJ databases">
        <authorList>
            <person name="Zafar N."/>
            <person name="Inman J."/>
            <person name="Hall N."/>
            <person name="Lorenzi H."/>
            <person name="Caler E."/>
        </authorList>
    </citation>
    <scope>NUCLEOTIDE SEQUENCE [LARGE SCALE GENOMIC DNA]</scope>
    <source>
        <strain evidence="4 5">IP1</strain>
    </source>
</reference>
<dbReference type="AlphaFoldDB" id="A0A0A1TVS2"/>
<evidence type="ECO:0000313" key="5">
    <source>
        <dbReference type="Proteomes" id="UP000014680"/>
    </source>
</evidence>
<dbReference type="GO" id="GO:0007165">
    <property type="term" value="P:signal transduction"/>
    <property type="evidence" value="ECO:0007669"/>
    <property type="project" value="InterPro"/>
</dbReference>
<evidence type="ECO:0008006" key="6">
    <source>
        <dbReference type="Google" id="ProtNLM"/>
    </source>
</evidence>
<keyword evidence="2" id="KW-0342">GTP-binding</keyword>
<dbReference type="PRINTS" id="PR00449">
    <property type="entry name" value="RASTRNSFRMNG"/>
</dbReference>
<accession>A0A0A1TVS2</accession>
<name>A0A0A1TVS2_ENTIV</name>
<dbReference type="GO" id="GO:0005525">
    <property type="term" value="F:GTP binding"/>
    <property type="evidence" value="ECO:0007669"/>
    <property type="project" value="UniProtKB-KW"/>
</dbReference>
<dbReference type="SUPFAM" id="SSF52540">
    <property type="entry name" value="P-loop containing nucleoside triphosphate hydrolases"/>
    <property type="match status" value="1"/>
</dbReference>
<feature type="region of interest" description="Disordered" evidence="3">
    <location>
        <begin position="180"/>
        <end position="201"/>
    </location>
</feature>
<dbReference type="RefSeq" id="XP_004183945.1">
    <property type="nucleotide sequence ID" value="XM_004183897.1"/>
</dbReference>
<dbReference type="Proteomes" id="UP000014680">
    <property type="component" value="Unassembled WGS sequence"/>
</dbReference>
<sequence>MNDKLPINITICGAPDSGKTAMIRRLLDDEFSEEKGESYQDAKKIDVTVEGFPITAAISERGNDTFMKSMSTDPAARGDVLMYLYNATDRESYENTMNVYQYFSRMNDSAIIYLVASFTDVGKRAVTMSEGKNVVVSQGGFYAEVSSKTGDGIRELFEIAIHNFLTSEIRVDKYKTTHKIKPKKTKKDGKKSPREKDCYIV</sequence>
<dbReference type="InterPro" id="IPR001806">
    <property type="entry name" value="Small_GTPase"/>
</dbReference>
<keyword evidence="1" id="KW-0547">Nucleotide-binding</keyword>
<keyword evidence="5" id="KW-1185">Reference proteome</keyword>
<dbReference type="PROSITE" id="PS51419">
    <property type="entry name" value="RAB"/>
    <property type="match status" value="1"/>
</dbReference>
<gene>
    <name evidence="4" type="ORF">EIN_172040</name>
</gene>
<proteinExistence type="predicted"/>
<evidence type="ECO:0000256" key="3">
    <source>
        <dbReference type="SAM" id="MobiDB-lite"/>
    </source>
</evidence>
<dbReference type="OMA" id="PINITIC"/>
<dbReference type="OrthoDB" id="18798at2759"/>
<dbReference type="Gene3D" id="3.40.50.300">
    <property type="entry name" value="P-loop containing nucleotide triphosphate hydrolases"/>
    <property type="match status" value="1"/>
</dbReference>
<dbReference type="GO" id="GO:0003924">
    <property type="term" value="F:GTPase activity"/>
    <property type="evidence" value="ECO:0007669"/>
    <property type="project" value="InterPro"/>
</dbReference>